<organism evidence="2 3">
    <name type="scientific">Streptomyces flaveolus</name>
    <dbReference type="NCBI Taxonomy" id="67297"/>
    <lineage>
        <taxon>Bacteria</taxon>
        <taxon>Bacillati</taxon>
        <taxon>Actinomycetota</taxon>
        <taxon>Actinomycetes</taxon>
        <taxon>Kitasatosporales</taxon>
        <taxon>Streptomycetaceae</taxon>
        <taxon>Streptomyces</taxon>
    </lineage>
</organism>
<dbReference type="Proteomes" id="UP001551011">
    <property type="component" value="Unassembled WGS sequence"/>
</dbReference>
<accession>A0ABV3AIX7</accession>
<dbReference type="GO" id="GO:0016787">
    <property type="term" value="F:hydrolase activity"/>
    <property type="evidence" value="ECO:0007669"/>
    <property type="project" value="UniProtKB-KW"/>
</dbReference>
<keyword evidence="3" id="KW-1185">Reference proteome</keyword>
<comment type="caution">
    <text evidence="2">The sequence shown here is derived from an EMBL/GenBank/DDBJ whole genome shotgun (WGS) entry which is preliminary data.</text>
</comment>
<proteinExistence type="predicted"/>
<dbReference type="InterPro" id="IPR013094">
    <property type="entry name" value="AB_hydrolase_3"/>
</dbReference>
<dbReference type="Gene3D" id="3.40.50.1820">
    <property type="entry name" value="alpha/beta hydrolase"/>
    <property type="match status" value="1"/>
</dbReference>
<dbReference type="Pfam" id="PF07859">
    <property type="entry name" value="Abhydrolase_3"/>
    <property type="match status" value="1"/>
</dbReference>
<gene>
    <name evidence="2" type="ORF">AB0H04_34480</name>
</gene>
<sequence>MRHRALTADLSGLPAATVITAGLDPLRDEGEQYVRAMSAAGVDVRAYRLRGAIQLLWLATKLAPAVQTEVLDLLRERLGED</sequence>
<evidence type="ECO:0000313" key="2">
    <source>
        <dbReference type="EMBL" id="MEU5711906.1"/>
    </source>
</evidence>
<evidence type="ECO:0000259" key="1">
    <source>
        <dbReference type="Pfam" id="PF07859"/>
    </source>
</evidence>
<dbReference type="RefSeq" id="WP_030646083.1">
    <property type="nucleotide sequence ID" value="NZ_JBEXDP010000068.1"/>
</dbReference>
<feature type="domain" description="Alpha/beta hydrolase fold-3" evidence="1">
    <location>
        <begin position="7"/>
        <end position="53"/>
    </location>
</feature>
<reference evidence="2 3" key="1">
    <citation type="submission" date="2024-06" db="EMBL/GenBank/DDBJ databases">
        <title>The Natural Products Discovery Center: Release of the First 8490 Sequenced Strains for Exploring Actinobacteria Biosynthetic Diversity.</title>
        <authorList>
            <person name="Kalkreuter E."/>
            <person name="Kautsar S.A."/>
            <person name="Yang D."/>
            <person name="Bader C.D."/>
            <person name="Teijaro C.N."/>
            <person name="Fluegel L."/>
            <person name="Davis C.M."/>
            <person name="Simpson J.R."/>
            <person name="Lauterbach L."/>
            <person name="Steele A.D."/>
            <person name="Gui C."/>
            <person name="Meng S."/>
            <person name="Li G."/>
            <person name="Viehrig K."/>
            <person name="Ye F."/>
            <person name="Su P."/>
            <person name="Kiefer A.F."/>
            <person name="Nichols A."/>
            <person name="Cepeda A.J."/>
            <person name="Yan W."/>
            <person name="Fan B."/>
            <person name="Jiang Y."/>
            <person name="Adhikari A."/>
            <person name="Zheng C.-J."/>
            <person name="Schuster L."/>
            <person name="Cowan T.M."/>
            <person name="Smanski M.J."/>
            <person name="Chevrette M.G."/>
            <person name="De Carvalho L.P.S."/>
            <person name="Shen B."/>
        </authorList>
    </citation>
    <scope>NUCLEOTIDE SEQUENCE [LARGE SCALE GENOMIC DNA]</scope>
    <source>
        <strain evidence="2 3">NPDC020594</strain>
    </source>
</reference>
<keyword evidence="2" id="KW-0378">Hydrolase</keyword>
<name>A0ABV3AIX7_9ACTN</name>
<dbReference type="InterPro" id="IPR029058">
    <property type="entry name" value="AB_hydrolase_fold"/>
</dbReference>
<dbReference type="SUPFAM" id="SSF53474">
    <property type="entry name" value="alpha/beta-Hydrolases"/>
    <property type="match status" value="1"/>
</dbReference>
<dbReference type="EMBL" id="JBFAEG010000030">
    <property type="protein sequence ID" value="MEU5711906.1"/>
    <property type="molecule type" value="Genomic_DNA"/>
</dbReference>
<evidence type="ECO:0000313" key="3">
    <source>
        <dbReference type="Proteomes" id="UP001551011"/>
    </source>
</evidence>
<protein>
    <submittedName>
        <fullName evidence="2">Alpha/beta hydrolase fold domain-containing protein</fullName>
    </submittedName>
</protein>